<dbReference type="GO" id="GO:0015012">
    <property type="term" value="P:heparan sulfate proteoglycan biosynthetic process"/>
    <property type="evidence" value="ECO:0007669"/>
    <property type="project" value="UniProtKB-ARBA"/>
</dbReference>
<dbReference type="EC" id="2.4.1.224" evidence="6"/>
<dbReference type="FunFam" id="3.90.550.10:FF:000035">
    <property type="entry name" value="Putative Exostosin-2"/>
    <property type="match status" value="1"/>
</dbReference>
<evidence type="ECO:0000256" key="10">
    <source>
        <dbReference type="ARBA" id="ARBA00022723"/>
    </source>
</evidence>
<dbReference type="Pfam" id="PF03016">
    <property type="entry name" value="Exostosin_GT47"/>
    <property type="match status" value="1"/>
</dbReference>
<evidence type="ECO:0000256" key="11">
    <source>
        <dbReference type="ARBA" id="ARBA00022824"/>
    </source>
</evidence>
<keyword evidence="17" id="KW-0325">Glycoprotein</keyword>
<dbReference type="Gene3D" id="3.90.550.10">
    <property type="entry name" value="Spore Coat Polysaccharide Biosynthesis Protein SpsA, Chain A"/>
    <property type="match status" value="1"/>
</dbReference>
<protein>
    <recommendedName>
        <fullName evidence="19">Exostosin-2</fullName>
        <ecNumber evidence="6">2.4.1.224</ecNumber>
    </recommendedName>
</protein>
<feature type="domain" description="Exostosin GT47" evidence="21">
    <location>
        <begin position="94"/>
        <end position="368"/>
    </location>
</feature>
<keyword evidence="12" id="KW-0735">Signal-anchor</keyword>
<dbReference type="InterPro" id="IPR040911">
    <property type="entry name" value="Exostosin_GT47"/>
</dbReference>
<proteinExistence type="inferred from homology"/>
<comment type="cofactor">
    <cofactor evidence="1">
        <name>Mn(2+)</name>
        <dbReference type="ChEBI" id="CHEBI:29035"/>
    </cofactor>
</comment>
<evidence type="ECO:0000259" key="22">
    <source>
        <dbReference type="Pfam" id="PF09258"/>
    </source>
</evidence>
<evidence type="ECO:0000313" key="24">
    <source>
        <dbReference type="Proteomes" id="UP001374579"/>
    </source>
</evidence>
<dbReference type="InterPro" id="IPR015338">
    <property type="entry name" value="GT64_dom"/>
</dbReference>
<evidence type="ECO:0000256" key="7">
    <source>
        <dbReference type="ARBA" id="ARBA00022676"/>
    </source>
</evidence>
<evidence type="ECO:0000256" key="5">
    <source>
        <dbReference type="ARBA" id="ARBA00010271"/>
    </source>
</evidence>
<evidence type="ECO:0000256" key="8">
    <source>
        <dbReference type="ARBA" id="ARBA00022679"/>
    </source>
</evidence>
<evidence type="ECO:0000256" key="3">
    <source>
        <dbReference type="ARBA" id="ARBA00004648"/>
    </source>
</evidence>
<evidence type="ECO:0000313" key="23">
    <source>
        <dbReference type="EMBL" id="KAK7107977.1"/>
    </source>
</evidence>
<keyword evidence="8" id="KW-0808">Transferase</keyword>
<keyword evidence="11" id="KW-0256">Endoplasmic reticulum</keyword>
<keyword evidence="14" id="KW-0333">Golgi apparatus</keyword>
<accession>A0AAN9BLT6</accession>
<organism evidence="23 24">
    <name type="scientific">Littorina saxatilis</name>
    <dbReference type="NCBI Taxonomy" id="31220"/>
    <lineage>
        <taxon>Eukaryota</taxon>
        <taxon>Metazoa</taxon>
        <taxon>Spiralia</taxon>
        <taxon>Lophotrochozoa</taxon>
        <taxon>Mollusca</taxon>
        <taxon>Gastropoda</taxon>
        <taxon>Caenogastropoda</taxon>
        <taxon>Littorinimorpha</taxon>
        <taxon>Littorinoidea</taxon>
        <taxon>Littorinidae</taxon>
        <taxon>Littorina</taxon>
    </lineage>
</organism>
<keyword evidence="9 20" id="KW-0812">Transmembrane</keyword>
<comment type="subcellular location">
    <subcellularLocation>
        <location evidence="3">Endoplasmic reticulum membrane</location>
        <topology evidence="3">Single-pass type II membrane protein</topology>
    </subcellularLocation>
    <subcellularLocation>
        <location evidence="2">Golgi apparatus membrane</location>
        <topology evidence="2">Single-pass type II membrane protein</topology>
    </subcellularLocation>
</comment>
<comment type="pathway">
    <text evidence="4">Protein modification; protein glycosylation.</text>
</comment>
<comment type="caution">
    <text evidence="23">The sequence shown here is derived from an EMBL/GenBank/DDBJ whole genome shotgun (WGS) entry which is preliminary data.</text>
</comment>
<name>A0AAN9BLT6_9CAEN</name>
<evidence type="ECO:0000256" key="2">
    <source>
        <dbReference type="ARBA" id="ARBA00004323"/>
    </source>
</evidence>
<dbReference type="Pfam" id="PF09258">
    <property type="entry name" value="Glyco_transf_64"/>
    <property type="match status" value="1"/>
</dbReference>
<keyword evidence="10" id="KW-0479">Metal-binding</keyword>
<sequence length="708" mass="80858">MMPRARRRFGSFPYPTYLVFGGIAVVFLTLTAVCLSVWPADDGGEDSIHRFPRHLETDEIVHITTDNKEGTARNASCTFHTCVNVYHCGYNDETKISVYIYPIKDYVNEKGEPVVTSMSREFAHVLQAIVDSPFYTNDPETACMFVPSLDLLNQNNIFTKDIGKVLASLPWWNNGTNHLLFNMLPGTSPDYAPYLEADTGNAIVAGGGFSSVSYRRTFDVAVPVYNPLVRDVALPEKSYLEGRQWLIVSSQLGLHKEYKAVLQDLQRLHPSQFLLLDTCPGDQKPWNYSRRCHGTKEYKYPEVLQEATFCLVIRGARLGSPSLSDALMAGCIPIVVADSYVMPFSEVIDWIRASVQVREDDLSKLMGVVGNYSVDRVHTMRRQIRFLYRTYLQSMAKITMTTLQVLNSRIFPYAAPSYSHWNEPPDVPLIQNPLFLPLVPSKTQGFTAVVLTYDRQESLFTVIRQLAEVPSLAKVLVVWNNQNKQPPPMSAWPYIGKPVKVHQTKKNKLSNRFFPYDEIETECILALDDDIVMLTPDELEFGYEVWREFPDRLVGFPSRLHLWDNTTQKWKYESEWTNAISMVLTGAAFYHKYFSYLYTYALPGNMKSWVDDHMNCEDIAMNFLISNVTGHAPIKVAPRKKFKCPQCTNTEMLSADVTHMVERSECINQFTAVYQSMPLRTIEFRADPVLYKDNFPSILKKYNDIGSL</sequence>
<dbReference type="GO" id="GO:0000139">
    <property type="term" value="C:Golgi membrane"/>
    <property type="evidence" value="ECO:0007669"/>
    <property type="project" value="UniProtKB-SubCell"/>
</dbReference>
<feature type="transmembrane region" description="Helical" evidence="20">
    <location>
        <begin position="12"/>
        <end position="38"/>
    </location>
</feature>
<evidence type="ECO:0000256" key="13">
    <source>
        <dbReference type="ARBA" id="ARBA00022989"/>
    </source>
</evidence>
<evidence type="ECO:0000256" key="16">
    <source>
        <dbReference type="ARBA" id="ARBA00023157"/>
    </source>
</evidence>
<dbReference type="EMBL" id="JBAMIC010000004">
    <property type="protein sequence ID" value="KAK7107977.1"/>
    <property type="molecule type" value="Genomic_DNA"/>
</dbReference>
<evidence type="ECO:0000256" key="17">
    <source>
        <dbReference type="ARBA" id="ARBA00023180"/>
    </source>
</evidence>
<dbReference type="GO" id="GO:0005789">
    <property type="term" value="C:endoplasmic reticulum membrane"/>
    <property type="evidence" value="ECO:0007669"/>
    <property type="project" value="UniProtKB-SubCell"/>
</dbReference>
<dbReference type="InterPro" id="IPR004263">
    <property type="entry name" value="Exostosin"/>
</dbReference>
<dbReference type="GO" id="GO:0015020">
    <property type="term" value="F:glucuronosyltransferase activity"/>
    <property type="evidence" value="ECO:0007669"/>
    <property type="project" value="UniProtKB-ARBA"/>
</dbReference>
<keyword evidence="7" id="KW-0328">Glycosyltransferase</keyword>
<keyword evidence="18" id="KW-0464">Manganese</keyword>
<evidence type="ECO:0000256" key="4">
    <source>
        <dbReference type="ARBA" id="ARBA00004922"/>
    </source>
</evidence>
<evidence type="ECO:0000256" key="20">
    <source>
        <dbReference type="SAM" id="Phobius"/>
    </source>
</evidence>
<dbReference type="Proteomes" id="UP001374579">
    <property type="component" value="Unassembled WGS sequence"/>
</dbReference>
<keyword evidence="15 20" id="KW-0472">Membrane</keyword>
<keyword evidence="24" id="KW-1185">Reference proteome</keyword>
<gene>
    <name evidence="23" type="ORF">V1264_015786</name>
</gene>
<evidence type="ECO:0000256" key="15">
    <source>
        <dbReference type="ARBA" id="ARBA00023136"/>
    </source>
</evidence>
<keyword evidence="13 20" id="KW-1133">Transmembrane helix</keyword>
<dbReference type="GO" id="GO:0050508">
    <property type="term" value="F:glucuronosyl-N-acetylglucosaminyl-proteoglycan 4-alpha-N-acetylglucosaminyltransferase activity"/>
    <property type="evidence" value="ECO:0007669"/>
    <property type="project" value="UniProtKB-EC"/>
</dbReference>
<dbReference type="SUPFAM" id="SSF53448">
    <property type="entry name" value="Nucleotide-diphospho-sugar transferases"/>
    <property type="match status" value="1"/>
</dbReference>
<keyword evidence="16" id="KW-1015">Disulfide bond</keyword>
<evidence type="ECO:0000256" key="14">
    <source>
        <dbReference type="ARBA" id="ARBA00023034"/>
    </source>
</evidence>
<evidence type="ECO:0000256" key="18">
    <source>
        <dbReference type="ARBA" id="ARBA00023211"/>
    </source>
</evidence>
<dbReference type="PANTHER" id="PTHR48261">
    <property type="entry name" value="ACETYLGLUCOSAMINYLTRANSFERASE"/>
    <property type="match status" value="1"/>
</dbReference>
<comment type="similarity">
    <text evidence="5">Belongs to the glycosyltransferase 47 family.</text>
</comment>
<dbReference type="InterPro" id="IPR029044">
    <property type="entry name" value="Nucleotide-diphossugar_trans"/>
</dbReference>
<dbReference type="AlphaFoldDB" id="A0AAN9BLT6"/>
<reference evidence="23 24" key="1">
    <citation type="submission" date="2024-02" db="EMBL/GenBank/DDBJ databases">
        <title>Chromosome-scale genome assembly of the rough periwinkle Littorina saxatilis.</title>
        <authorList>
            <person name="De Jode A."/>
            <person name="Faria R."/>
            <person name="Formenti G."/>
            <person name="Sims Y."/>
            <person name="Smith T.P."/>
            <person name="Tracey A."/>
            <person name="Wood J.M.D."/>
            <person name="Zagrodzka Z.B."/>
            <person name="Johannesson K."/>
            <person name="Butlin R.K."/>
            <person name="Leder E.H."/>
        </authorList>
    </citation>
    <scope>NUCLEOTIDE SEQUENCE [LARGE SCALE GENOMIC DNA]</scope>
    <source>
        <strain evidence="23">Snail1</strain>
        <tissue evidence="23">Muscle</tissue>
    </source>
</reference>
<dbReference type="GO" id="GO:0046872">
    <property type="term" value="F:metal ion binding"/>
    <property type="evidence" value="ECO:0007669"/>
    <property type="project" value="UniProtKB-KW"/>
</dbReference>
<evidence type="ECO:0000256" key="9">
    <source>
        <dbReference type="ARBA" id="ARBA00022692"/>
    </source>
</evidence>
<evidence type="ECO:0000256" key="19">
    <source>
        <dbReference type="ARBA" id="ARBA00069568"/>
    </source>
</evidence>
<evidence type="ECO:0000256" key="12">
    <source>
        <dbReference type="ARBA" id="ARBA00022968"/>
    </source>
</evidence>
<dbReference type="PANTHER" id="PTHR48261:SF5">
    <property type="entry name" value="EXOSTOSIN GLYCOSYLTRANSFERASE 2"/>
    <property type="match status" value="1"/>
</dbReference>
<evidence type="ECO:0000256" key="6">
    <source>
        <dbReference type="ARBA" id="ARBA00012194"/>
    </source>
</evidence>
<evidence type="ECO:0000256" key="1">
    <source>
        <dbReference type="ARBA" id="ARBA00001936"/>
    </source>
</evidence>
<feature type="domain" description="Glycosyl transferase 64" evidence="22">
    <location>
        <begin position="446"/>
        <end position="691"/>
    </location>
</feature>
<evidence type="ECO:0000259" key="21">
    <source>
        <dbReference type="Pfam" id="PF03016"/>
    </source>
</evidence>